<feature type="region of interest" description="Disordered" evidence="11">
    <location>
        <begin position="282"/>
        <end position="302"/>
    </location>
</feature>
<dbReference type="InterPro" id="IPR001356">
    <property type="entry name" value="HD"/>
</dbReference>
<feature type="compositionally biased region" description="Polar residues" evidence="11">
    <location>
        <begin position="103"/>
        <end position="120"/>
    </location>
</feature>
<sequence length="415" mass="46870">MKLKNTMSGISLLKLFNRGHSNLASAAAYGSHTAGPWWGAQPHHTHPASAMYEDTTGQNTTTHHSPPLLSAHNPNALLSIQQAQQQQTTVQSSHTPQQSSQTNGTHTNGTVASAQPQQITPSAASDSPVSPPTGPLHIPAIPAAKRTGYEDASLLRQPWGYEPPFDYNYTPGYPYSIERDRKVFYPSYPDQYAQHYWNREQQFVEEKPLITPRQTETTSSAQSSYENTYTNSLRSYTSDAAGYPTTDQIKREIDLKRIYGRNIEPCDFDFPPSRRSLFNESKGSTITGSSGIGSATPSNPLEWPNQVVTVRKKRKPYSKFQTLELEKEFLFNAYVSKQKRWELARNLNLTERQVKIWFQNRRMKNKKNSQRQQSNANNANSNSSHNHVPPQTHHNAHHISLGLGMHHHPPKMHHQ</sequence>
<dbReference type="Gene3D" id="1.10.10.60">
    <property type="entry name" value="Homeodomain-like"/>
    <property type="match status" value="1"/>
</dbReference>
<comment type="subcellular location">
    <subcellularLocation>
        <location evidence="1 9 10">Nucleus</location>
    </subcellularLocation>
</comment>
<dbReference type="InterPro" id="IPR009057">
    <property type="entry name" value="Homeodomain-like_sf"/>
</dbReference>
<dbReference type="PROSITE" id="PS00027">
    <property type="entry name" value="HOMEOBOX_1"/>
    <property type="match status" value="1"/>
</dbReference>
<dbReference type="PANTHER" id="PTHR45970:SF2">
    <property type="entry name" value="AGAP004664-PA"/>
    <property type="match status" value="1"/>
</dbReference>
<dbReference type="Proteomes" id="UP000183832">
    <property type="component" value="Unassembled WGS sequence"/>
</dbReference>
<dbReference type="InterPro" id="IPR020479">
    <property type="entry name" value="HD_metazoa"/>
</dbReference>
<evidence type="ECO:0000256" key="10">
    <source>
        <dbReference type="RuleBase" id="RU000682"/>
    </source>
</evidence>
<dbReference type="SUPFAM" id="SSF46689">
    <property type="entry name" value="Homeodomain-like"/>
    <property type="match status" value="1"/>
</dbReference>
<feature type="compositionally biased region" description="Low complexity" evidence="11">
    <location>
        <begin position="370"/>
        <end position="387"/>
    </location>
</feature>
<dbReference type="SMART" id="SM00389">
    <property type="entry name" value="HOX"/>
    <property type="match status" value="1"/>
</dbReference>
<feature type="compositionally biased region" description="Low complexity" evidence="11">
    <location>
        <begin position="283"/>
        <end position="294"/>
    </location>
</feature>
<dbReference type="GO" id="GO:0005634">
    <property type="term" value="C:nucleus"/>
    <property type="evidence" value="ECO:0007669"/>
    <property type="project" value="UniProtKB-SubCell"/>
</dbReference>
<proteinExistence type="inferred from homology"/>
<dbReference type="PANTHER" id="PTHR45970">
    <property type="entry name" value="AGAP004664-PA"/>
    <property type="match status" value="1"/>
</dbReference>
<keyword evidence="8 9" id="KW-0539">Nucleus</keyword>
<evidence type="ECO:0000313" key="13">
    <source>
        <dbReference type="EMBL" id="CRK95250.1"/>
    </source>
</evidence>
<evidence type="ECO:0000256" key="3">
    <source>
        <dbReference type="ARBA" id="ARBA00022473"/>
    </source>
</evidence>
<evidence type="ECO:0000256" key="11">
    <source>
        <dbReference type="SAM" id="MobiDB-lite"/>
    </source>
</evidence>
<evidence type="ECO:0000256" key="8">
    <source>
        <dbReference type="ARBA" id="ARBA00023242"/>
    </source>
</evidence>
<dbReference type="GO" id="GO:0000978">
    <property type="term" value="F:RNA polymerase II cis-regulatory region sequence-specific DNA binding"/>
    <property type="evidence" value="ECO:0007669"/>
    <property type="project" value="TreeGrafter"/>
</dbReference>
<keyword evidence="6 9" id="KW-0371">Homeobox</keyword>
<dbReference type="AlphaFoldDB" id="A0A1J1I694"/>
<comment type="similarity">
    <text evidence="2">Belongs to the Abd-B homeobox family.</text>
</comment>
<keyword evidence="3" id="KW-0217">Developmental protein</keyword>
<keyword evidence="5 9" id="KW-0238">DNA-binding</keyword>
<keyword evidence="14" id="KW-1185">Reference proteome</keyword>
<organism evidence="13 14">
    <name type="scientific">Clunio marinus</name>
    <dbReference type="NCBI Taxonomy" id="568069"/>
    <lineage>
        <taxon>Eukaryota</taxon>
        <taxon>Metazoa</taxon>
        <taxon>Ecdysozoa</taxon>
        <taxon>Arthropoda</taxon>
        <taxon>Hexapoda</taxon>
        <taxon>Insecta</taxon>
        <taxon>Pterygota</taxon>
        <taxon>Neoptera</taxon>
        <taxon>Endopterygota</taxon>
        <taxon>Diptera</taxon>
        <taxon>Nematocera</taxon>
        <taxon>Chironomoidea</taxon>
        <taxon>Chironomidae</taxon>
        <taxon>Clunio</taxon>
    </lineage>
</organism>
<evidence type="ECO:0000259" key="12">
    <source>
        <dbReference type="PROSITE" id="PS50071"/>
    </source>
</evidence>
<feature type="compositionally biased region" description="Low complexity" evidence="11">
    <location>
        <begin position="81"/>
        <end position="102"/>
    </location>
</feature>
<dbReference type="InterPro" id="IPR017112">
    <property type="entry name" value="HXA9/HXB9/HXC9"/>
</dbReference>
<evidence type="ECO:0000256" key="6">
    <source>
        <dbReference type="ARBA" id="ARBA00023155"/>
    </source>
</evidence>
<dbReference type="EMBL" id="CVRI01000041">
    <property type="protein sequence ID" value="CRK95250.1"/>
    <property type="molecule type" value="Genomic_DNA"/>
</dbReference>
<feature type="region of interest" description="Disordered" evidence="11">
    <location>
        <begin position="361"/>
        <end position="396"/>
    </location>
</feature>
<dbReference type="GO" id="GO:0009954">
    <property type="term" value="P:proximal/distal pattern formation"/>
    <property type="evidence" value="ECO:0007669"/>
    <property type="project" value="TreeGrafter"/>
</dbReference>
<evidence type="ECO:0000256" key="7">
    <source>
        <dbReference type="ARBA" id="ARBA00023163"/>
    </source>
</evidence>
<evidence type="ECO:0000256" key="9">
    <source>
        <dbReference type="PROSITE-ProRule" id="PRU00108"/>
    </source>
</evidence>
<evidence type="ECO:0000256" key="5">
    <source>
        <dbReference type="ARBA" id="ARBA00023125"/>
    </source>
</evidence>
<feature type="DNA-binding region" description="Homeobox" evidence="9">
    <location>
        <begin position="310"/>
        <end position="369"/>
    </location>
</feature>
<feature type="compositionally biased region" description="Polar residues" evidence="11">
    <location>
        <begin position="55"/>
        <end position="64"/>
    </location>
</feature>
<keyword evidence="7" id="KW-0804">Transcription</keyword>
<evidence type="ECO:0000313" key="14">
    <source>
        <dbReference type="Proteomes" id="UP000183832"/>
    </source>
</evidence>
<keyword evidence="4" id="KW-0805">Transcription regulation</keyword>
<dbReference type="PRINTS" id="PR00024">
    <property type="entry name" value="HOMEOBOX"/>
</dbReference>
<dbReference type="GO" id="GO:0009952">
    <property type="term" value="P:anterior/posterior pattern specification"/>
    <property type="evidence" value="ECO:0007669"/>
    <property type="project" value="TreeGrafter"/>
</dbReference>
<name>A0A1J1I694_9DIPT</name>
<reference evidence="13 14" key="1">
    <citation type="submission" date="2015-04" db="EMBL/GenBank/DDBJ databases">
        <authorList>
            <person name="Syromyatnikov M.Y."/>
            <person name="Popov V.N."/>
        </authorList>
    </citation>
    <scope>NUCLEOTIDE SEQUENCE [LARGE SCALE GENOMIC DNA]</scope>
</reference>
<feature type="region of interest" description="Disordered" evidence="11">
    <location>
        <begin position="40"/>
        <end position="140"/>
    </location>
</feature>
<dbReference type="GO" id="GO:0000981">
    <property type="term" value="F:DNA-binding transcription factor activity, RNA polymerase II-specific"/>
    <property type="evidence" value="ECO:0007669"/>
    <property type="project" value="InterPro"/>
</dbReference>
<dbReference type="STRING" id="568069.A0A1J1I694"/>
<dbReference type="OrthoDB" id="6159439at2759"/>
<evidence type="ECO:0000256" key="4">
    <source>
        <dbReference type="ARBA" id="ARBA00023015"/>
    </source>
</evidence>
<dbReference type="Pfam" id="PF00046">
    <property type="entry name" value="Homeodomain"/>
    <property type="match status" value="1"/>
</dbReference>
<gene>
    <name evidence="13" type="ORF">CLUMA_CG008714</name>
</gene>
<evidence type="ECO:0000256" key="1">
    <source>
        <dbReference type="ARBA" id="ARBA00004123"/>
    </source>
</evidence>
<dbReference type="CDD" id="cd00086">
    <property type="entry name" value="homeodomain"/>
    <property type="match status" value="1"/>
</dbReference>
<dbReference type="PROSITE" id="PS50071">
    <property type="entry name" value="HOMEOBOX_2"/>
    <property type="match status" value="1"/>
</dbReference>
<dbReference type="InterPro" id="IPR017970">
    <property type="entry name" value="Homeobox_CS"/>
</dbReference>
<feature type="domain" description="Homeobox" evidence="12">
    <location>
        <begin position="308"/>
        <end position="368"/>
    </location>
</feature>
<accession>A0A1J1I694</accession>
<evidence type="ECO:0000256" key="2">
    <source>
        <dbReference type="ARBA" id="ARBA00006317"/>
    </source>
</evidence>
<dbReference type="FunFam" id="1.10.10.60:FF:000166">
    <property type="entry name" value="homeobox protein Hox-C11"/>
    <property type="match status" value="1"/>
</dbReference>
<protein>
    <submittedName>
        <fullName evidence="13">CLUMA_CG008714, isoform A</fullName>
    </submittedName>
</protein>